<protein>
    <submittedName>
        <fullName evidence="1">Uncharacterized protein</fullName>
    </submittedName>
</protein>
<dbReference type="EMBL" id="FCNZ02000004">
    <property type="protein sequence ID" value="SAL25396.1"/>
    <property type="molecule type" value="Genomic_DNA"/>
</dbReference>
<organism evidence="1 2">
    <name type="scientific">Caballeronia telluris</name>
    <dbReference type="NCBI Taxonomy" id="326475"/>
    <lineage>
        <taxon>Bacteria</taxon>
        <taxon>Pseudomonadati</taxon>
        <taxon>Pseudomonadota</taxon>
        <taxon>Betaproteobacteria</taxon>
        <taxon>Burkholderiales</taxon>
        <taxon>Burkholderiaceae</taxon>
        <taxon>Caballeronia</taxon>
    </lineage>
</organism>
<keyword evidence="2" id="KW-1185">Reference proteome</keyword>
<dbReference type="AlphaFoldDB" id="A0A158FZX8"/>
<dbReference type="RefSeq" id="WP_125469673.1">
    <property type="nucleotide sequence ID" value="NZ_FCNZ02000004.1"/>
</dbReference>
<dbReference type="Proteomes" id="UP000054717">
    <property type="component" value="Unassembled WGS sequence"/>
</dbReference>
<gene>
    <name evidence="1" type="ORF">AWB66_01453</name>
</gene>
<evidence type="ECO:0000313" key="1">
    <source>
        <dbReference type="EMBL" id="SAL25396.1"/>
    </source>
</evidence>
<accession>A0A158FZX8</accession>
<comment type="caution">
    <text evidence="1">The sequence shown here is derived from an EMBL/GenBank/DDBJ whole genome shotgun (WGS) entry which is preliminary data.</text>
</comment>
<reference evidence="1" key="1">
    <citation type="submission" date="2016-01" db="EMBL/GenBank/DDBJ databases">
        <authorList>
            <person name="Peeters Charlotte."/>
        </authorList>
    </citation>
    <scope>NUCLEOTIDE SEQUENCE</scope>
    <source>
        <strain evidence="1">LMG 22936</strain>
    </source>
</reference>
<name>A0A158FZX8_9BURK</name>
<proteinExistence type="predicted"/>
<evidence type="ECO:0000313" key="2">
    <source>
        <dbReference type="Proteomes" id="UP000054717"/>
    </source>
</evidence>
<sequence>MNFDEFTVQLGALLREQPRATSAELTDDMTAFWNGHRVIYAFLCENGTGRLDEEFDPKEYIWAEWSPDLIRWLDKPRYGTRAEILEWIKEPESPEDIS</sequence>